<feature type="chain" id="PRO_5022127644" evidence="1">
    <location>
        <begin position="24"/>
        <end position="364"/>
    </location>
</feature>
<keyword evidence="3" id="KW-1185">Reference proteome</keyword>
<comment type="caution">
    <text evidence="2">The sequence shown here is derived from an EMBL/GenBank/DDBJ whole genome shotgun (WGS) entry which is preliminary data.</text>
</comment>
<keyword evidence="1" id="KW-0732">Signal</keyword>
<evidence type="ECO:0000313" key="3">
    <source>
        <dbReference type="Proteomes" id="UP000319322"/>
    </source>
</evidence>
<sequence length="364" mass="41216">MRFLAIALLLGAFLGAKTPPALLDIAQKIQTTMATATATTSPEDDLSSDDAVINSLPTIQKLGLEFFNQVPPLQEFNPRDEQEAHFVGWLKNFEMLHLFALIAGYTADPDKKPPLSQVINDYLKVLDFIYGPLIEAHKQGLDLNAYIKALRTLPSDPKSWDDTVHYFTANRQVKPKPMLPVQAFFKDFKIVELAYRLIKGGDTQALLGELLSWGYANTYAINNLGFESNGGDAVDTKDYQKLYAPYYAQYGVRLAEFLYESYYYTFDDPLSRPQLNIPTLQKHPQLCFKPKYLRQKFKQACLDILQKGTYKTQTIEDYFKIIGYLQTIPLVNVDNSPCLAHNAQGKLQKFKSKNPFCVALQNGL</sequence>
<reference evidence="3" key="1">
    <citation type="submission" date="2019-07" db="EMBL/GenBank/DDBJ databases">
        <title>Helicobacter labacensis sp. nov., Helicobacter mehlei sp. nov. and Helicobacter vulpis sp. nov., isolated from gastric mucosa of red fox (Vulpis vulpis).</title>
        <authorList>
            <person name="Papic B."/>
        </authorList>
    </citation>
    <scope>NUCLEOTIDE SEQUENCE [LARGE SCALE GENOMIC DNA]</scope>
    <source>
        <strain evidence="3">L8b</strain>
    </source>
</reference>
<evidence type="ECO:0000313" key="2">
    <source>
        <dbReference type="EMBL" id="TSA79954.1"/>
    </source>
</evidence>
<gene>
    <name evidence="2" type="ORF">FNE76_07735</name>
</gene>
<proteinExistence type="predicted"/>
<protein>
    <submittedName>
        <fullName evidence="2">Uncharacterized protein</fullName>
    </submittedName>
</protein>
<reference evidence="2 3" key="3">
    <citation type="submission" date="2019-07" db="EMBL/GenBank/DDBJ databases">
        <authorList>
            <person name="Papic B."/>
        </authorList>
    </citation>
    <scope>NUCLEOTIDE SEQUENCE [LARGE SCALE GENOMIC DNA]</scope>
    <source>
        <strain evidence="2 3">L8b</strain>
    </source>
</reference>
<name>A0A553UIA0_9HELI</name>
<dbReference type="RefSeq" id="WP_120948785.1">
    <property type="nucleotide sequence ID" value="NZ_QXQP01000025.1"/>
</dbReference>
<accession>A0A553UIA0</accession>
<reference evidence="2 3" key="2">
    <citation type="submission" date="2019-07" db="EMBL/GenBank/DDBJ databases">
        <title>Helicobacter labacensis sp. nov., Helicobacter mehlei sp. nov. and Helicobacter vulpis sp. nov., isolated from gastric mucosa of red fox (Vulpis vulpis).</title>
        <authorList>
            <person name="Kusar D."/>
            <person name="Gruntar I."/>
            <person name="Pate M."/>
            <person name="Zajc U."/>
            <person name="Ocepek M."/>
        </authorList>
    </citation>
    <scope>NUCLEOTIDE SEQUENCE [LARGE SCALE GENOMIC DNA]</scope>
    <source>
        <strain evidence="2 3">L8b</strain>
    </source>
</reference>
<dbReference type="OrthoDB" id="5313531at2"/>
<dbReference type="AlphaFoldDB" id="A0A553UIA0"/>
<evidence type="ECO:0000256" key="1">
    <source>
        <dbReference type="SAM" id="SignalP"/>
    </source>
</evidence>
<dbReference type="EMBL" id="VKGC01000032">
    <property type="protein sequence ID" value="TSA79954.1"/>
    <property type="molecule type" value="Genomic_DNA"/>
</dbReference>
<organism evidence="2 3">
    <name type="scientific">Helicobacter mehlei</name>
    <dbReference type="NCBI Taxonomy" id="2316080"/>
    <lineage>
        <taxon>Bacteria</taxon>
        <taxon>Pseudomonadati</taxon>
        <taxon>Campylobacterota</taxon>
        <taxon>Epsilonproteobacteria</taxon>
        <taxon>Campylobacterales</taxon>
        <taxon>Helicobacteraceae</taxon>
        <taxon>Helicobacter</taxon>
    </lineage>
</organism>
<feature type="signal peptide" evidence="1">
    <location>
        <begin position="1"/>
        <end position="23"/>
    </location>
</feature>
<dbReference type="Proteomes" id="UP000319322">
    <property type="component" value="Unassembled WGS sequence"/>
</dbReference>